<feature type="transmembrane region" description="Helical" evidence="6">
    <location>
        <begin position="290"/>
        <end position="313"/>
    </location>
</feature>
<feature type="transmembrane region" description="Helical" evidence="6">
    <location>
        <begin position="113"/>
        <end position="133"/>
    </location>
</feature>
<dbReference type="Gene3D" id="1.20.81.30">
    <property type="entry name" value="Type II secretion system (T2SS), domain F"/>
    <property type="match status" value="1"/>
</dbReference>
<proteinExistence type="predicted"/>
<keyword evidence="2" id="KW-1003">Cell membrane</keyword>
<evidence type="ECO:0000256" key="1">
    <source>
        <dbReference type="ARBA" id="ARBA00004651"/>
    </source>
</evidence>
<dbReference type="PANTHER" id="PTHR35007">
    <property type="entry name" value="INTEGRAL MEMBRANE PROTEIN-RELATED"/>
    <property type="match status" value="1"/>
</dbReference>
<evidence type="ECO:0000256" key="6">
    <source>
        <dbReference type="SAM" id="Phobius"/>
    </source>
</evidence>
<evidence type="ECO:0000256" key="2">
    <source>
        <dbReference type="ARBA" id="ARBA00022475"/>
    </source>
</evidence>
<keyword evidence="4 6" id="KW-1133">Transmembrane helix</keyword>
<evidence type="ECO:0000256" key="5">
    <source>
        <dbReference type="ARBA" id="ARBA00023136"/>
    </source>
</evidence>
<dbReference type="RefSeq" id="WP_344373429.1">
    <property type="nucleotide sequence ID" value="NZ_BAAAPW010000003.1"/>
</dbReference>
<evidence type="ECO:0000313" key="8">
    <source>
        <dbReference type="EMBL" id="GAA2037175.1"/>
    </source>
</evidence>
<feature type="transmembrane region" description="Helical" evidence="6">
    <location>
        <begin position="6"/>
        <end position="25"/>
    </location>
</feature>
<name>A0ABN2UIW1_9MICO</name>
<dbReference type="PANTHER" id="PTHR35007:SF1">
    <property type="entry name" value="PILUS ASSEMBLY PROTEIN"/>
    <property type="match status" value="1"/>
</dbReference>
<evidence type="ECO:0000313" key="9">
    <source>
        <dbReference type="Proteomes" id="UP001501196"/>
    </source>
</evidence>
<protein>
    <submittedName>
        <fullName evidence="8">Type II secretion system F family protein</fullName>
    </submittedName>
</protein>
<evidence type="ECO:0000256" key="4">
    <source>
        <dbReference type="ARBA" id="ARBA00022989"/>
    </source>
</evidence>
<comment type="caution">
    <text evidence="8">The sequence shown here is derived from an EMBL/GenBank/DDBJ whole genome shotgun (WGS) entry which is preliminary data.</text>
</comment>
<feature type="transmembrane region" description="Helical" evidence="6">
    <location>
        <begin position="87"/>
        <end position="107"/>
    </location>
</feature>
<keyword evidence="9" id="KW-1185">Reference proteome</keyword>
<dbReference type="InterPro" id="IPR042094">
    <property type="entry name" value="T2SS_GspF_sf"/>
</dbReference>
<gene>
    <name evidence="8" type="ORF">GCM10009819_22220</name>
</gene>
<comment type="subcellular location">
    <subcellularLocation>
        <location evidence="1">Cell membrane</location>
        <topology evidence="1">Multi-pass membrane protein</topology>
    </subcellularLocation>
</comment>
<feature type="transmembrane region" description="Helical" evidence="6">
    <location>
        <begin position="256"/>
        <end position="278"/>
    </location>
</feature>
<dbReference type="InterPro" id="IPR018076">
    <property type="entry name" value="T2SS_GspF_dom"/>
</dbReference>
<reference evidence="8 9" key="1">
    <citation type="journal article" date="2019" name="Int. J. Syst. Evol. Microbiol.">
        <title>The Global Catalogue of Microorganisms (GCM) 10K type strain sequencing project: providing services to taxonomists for standard genome sequencing and annotation.</title>
        <authorList>
            <consortium name="The Broad Institute Genomics Platform"/>
            <consortium name="The Broad Institute Genome Sequencing Center for Infectious Disease"/>
            <person name="Wu L."/>
            <person name="Ma J."/>
        </authorList>
    </citation>
    <scope>NUCLEOTIDE SEQUENCE [LARGE SCALE GENOMIC DNA]</scope>
    <source>
        <strain evidence="8 9">JCM 15672</strain>
    </source>
</reference>
<keyword evidence="3 6" id="KW-0812">Transmembrane</keyword>
<organism evidence="8 9">
    <name type="scientific">Agromyces tropicus</name>
    <dbReference type="NCBI Taxonomy" id="555371"/>
    <lineage>
        <taxon>Bacteria</taxon>
        <taxon>Bacillati</taxon>
        <taxon>Actinomycetota</taxon>
        <taxon>Actinomycetes</taxon>
        <taxon>Micrococcales</taxon>
        <taxon>Microbacteriaceae</taxon>
        <taxon>Agromyces</taxon>
    </lineage>
</organism>
<dbReference type="EMBL" id="BAAAPW010000003">
    <property type="protein sequence ID" value="GAA2037175.1"/>
    <property type="molecule type" value="Genomic_DNA"/>
</dbReference>
<dbReference type="Proteomes" id="UP001501196">
    <property type="component" value="Unassembled WGS sequence"/>
</dbReference>
<accession>A0ABN2UIW1</accession>
<dbReference type="Pfam" id="PF00482">
    <property type="entry name" value="T2SSF"/>
    <property type="match status" value="1"/>
</dbReference>
<feature type="domain" description="Type II secretion system protein GspF" evidence="7">
    <location>
        <begin position="150"/>
        <end position="275"/>
    </location>
</feature>
<sequence length="317" mass="34623">MNLLFAFGLIFTILALLALVLLVIAPPPKRVAVERRIAPGEEYVSALSRATDKTVAVIDTAMAQRNRGMFNEERLELAGVRTSPSGMILITFSLAAVFAVLGVLVGFGSWWAALWAVLFAALAPLFVSALLTIRTSRRRAAFADQLDDTLQLVSGNLRAGHGLTQALDSVARFADPPTTEEFSRIVNETRIGRDLGDALMSTAYRMRSDDFTWAAQAIEINRATGGNLSETLQRTAATIRERNQIRRQVKALSAEGRLSAIILIALPIGVFLGVLLLRPSYLAPFFVPPWGWMAIVVAVILMTVGTVWMLLAVRVKF</sequence>
<evidence type="ECO:0000259" key="7">
    <source>
        <dbReference type="Pfam" id="PF00482"/>
    </source>
</evidence>
<keyword evidence="5 6" id="KW-0472">Membrane</keyword>
<evidence type="ECO:0000256" key="3">
    <source>
        <dbReference type="ARBA" id="ARBA00022692"/>
    </source>
</evidence>